<dbReference type="eggNOG" id="ENOG502S94F">
    <property type="taxonomic scope" value="Eukaryota"/>
</dbReference>
<dbReference type="HOGENOM" id="CLU_012138_0_0_1"/>
<keyword evidence="2" id="KW-1133">Transmembrane helix</keyword>
<gene>
    <name evidence="3" type="primary">Cre-tag-343</name>
    <name evidence="3" type="ORF">CRE_27575</name>
</gene>
<feature type="compositionally biased region" description="Pro residues" evidence="1">
    <location>
        <begin position="318"/>
        <end position="372"/>
    </location>
</feature>
<feature type="compositionally biased region" description="Pro residues" evidence="1">
    <location>
        <begin position="398"/>
        <end position="410"/>
    </location>
</feature>
<feature type="compositionally biased region" description="Low complexity" evidence="1">
    <location>
        <begin position="290"/>
        <end position="303"/>
    </location>
</feature>
<feature type="region of interest" description="Disordered" evidence="1">
    <location>
        <begin position="647"/>
        <end position="745"/>
    </location>
</feature>
<dbReference type="EMBL" id="DS268452">
    <property type="protein sequence ID" value="EFP04084.1"/>
    <property type="molecule type" value="Genomic_DNA"/>
</dbReference>
<evidence type="ECO:0000313" key="3">
    <source>
        <dbReference type="EMBL" id="EFP04084.1"/>
    </source>
</evidence>
<dbReference type="AlphaFoldDB" id="E3MKP9"/>
<feature type="transmembrane region" description="Helical" evidence="2">
    <location>
        <begin position="1080"/>
        <end position="1106"/>
    </location>
</feature>
<keyword evidence="2" id="KW-0472">Membrane</keyword>
<dbReference type="InParanoid" id="E3MKP9"/>
<feature type="region of interest" description="Disordered" evidence="1">
    <location>
        <begin position="589"/>
        <end position="626"/>
    </location>
</feature>
<feature type="compositionally biased region" description="Basic and acidic residues" evidence="1">
    <location>
        <begin position="903"/>
        <end position="924"/>
    </location>
</feature>
<dbReference type="STRING" id="31234.E3MKP9"/>
<keyword evidence="4" id="KW-1185">Reference proteome</keyword>
<evidence type="ECO:0000256" key="1">
    <source>
        <dbReference type="SAM" id="MobiDB-lite"/>
    </source>
</evidence>
<feature type="compositionally biased region" description="Basic and acidic residues" evidence="1">
    <location>
        <begin position="608"/>
        <end position="621"/>
    </location>
</feature>
<proteinExistence type="predicted"/>
<accession>E3MKP9</accession>
<feature type="compositionally biased region" description="Basic and acidic residues" evidence="1">
    <location>
        <begin position="1013"/>
        <end position="1048"/>
    </location>
</feature>
<protein>
    <submittedName>
        <fullName evidence="3">CRE-TAG-343 protein</fullName>
    </submittedName>
</protein>
<feature type="region of interest" description="Disordered" evidence="1">
    <location>
        <begin position="1012"/>
        <end position="1063"/>
    </location>
</feature>
<feature type="region of interest" description="Disordered" evidence="1">
    <location>
        <begin position="288"/>
        <end position="415"/>
    </location>
</feature>
<organism evidence="4">
    <name type="scientific">Caenorhabditis remanei</name>
    <name type="common">Caenorhabditis vulgaris</name>
    <dbReference type="NCBI Taxonomy" id="31234"/>
    <lineage>
        <taxon>Eukaryota</taxon>
        <taxon>Metazoa</taxon>
        <taxon>Ecdysozoa</taxon>
        <taxon>Nematoda</taxon>
        <taxon>Chromadorea</taxon>
        <taxon>Rhabditida</taxon>
        <taxon>Rhabditina</taxon>
        <taxon>Rhabditomorpha</taxon>
        <taxon>Rhabditoidea</taxon>
        <taxon>Rhabditidae</taxon>
        <taxon>Peloderinae</taxon>
        <taxon>Caenorhabditis</taxon>
    </lineage>
</organism>
<dbReference type="OMA" id="EPRSETY"/>
<feature type="region of interest" description="Disordered" evidence="1">
    <location>
        <begin position="893"/>
        <end position="928"/>
    </location>
</feature>
<feature type="region of interest" description="Disordered" evidence="1">
    <location>
        <begin position="543"/>
        <end position="569"/>
    </location>
</feature>
<name>E3MKP9_CAERE</name>
<dbReference type="OrthoDB" id="2386367at2759"/>
<feature type="compositionally biased region" description="Polar residues" evidence="1">
    <location>
        <begin position="720"/>
        <end position="733"/>
    </location>
</feature>
<evidence type="ECO:0000256" key="2">
    <source>
        <dbReference type="SAM" id="Phobius"/>
    </source>
</evidence>
<keyword evidence="2" id="KW-0812">Transmembrane</keyword>
<reference evidence="3" key="1">
    <citation type="submission" date="2007-07" db="EMBL/GenBank/DDBJ databases">
        <title>PCAP assembly of the Caenorhabditis remanei genome.</title>
        <authorList>
            <consortium name="The Caenorhabditis remanei Sequencing Consortium"/>
            <person name="Wilson R.K."/>
        </authorList>
    </citation>
    <scope>NUCLEOTIDE SEQUENCE [LARGE SCALE GENOMIC DNA]</scope>
    <source>
        <strain evidence="3">PB4641</strain>
    </source>
</reference>
<dbReference type="FunCoup" id="E3MKP9">
    <property type="interactions" value="1567"/>
</dbReference>
<evidence type="ECO:0000313" key="4">
    <source>
        <dbReference type="Proteomes" id="UP000008281"/>
    </source>
</evidence>
<sequence length="1107" mass="126836">MIRALSDTPLLEDMISPDSKFVGEALEQRDVRTIFVSAKEDNKERENRVILLIGPSSSQKSELIDFLCNYFYGVEPTDQKRFHIADEKFNQETPQRPVQCYIFNETVMPVRPVILDMIGCGDTYDGFDTPSLINKWLLNNWKMRLDTIAVVFSDLHRMSMHEEDELQQVPKQIVVSLHNFQLQVLSDIPEHVRDNIVVFITASDGSRTFEPLLRRFGLSDYPKFTINTACTFQKQMEDRLNDEHRRRYWKMSVNQFNTFMERVQESTPVTISGLQFIDDGIYGVQESAQNSSRNSVYSSSNRSTVIEVEQSSRAPLSQAPPPPSTARPTTSPPQPPVSNPPTKPSPPQPPPKPTIRPPPLPASPPPIPPSSEPPSVGIPLYSEKHQQQLRSQTTAVSPPKPPSFAPPVPPDTALITDTSTTTALTNAMFQQLRQSSTQYDYPTHGTERAYSAQVPYDVPPSVQSAGGLHERRHSVPDDIRHYADETTPPPVLHDVADRYSTVAYMNHELTNNSTRIYSRSPTRSQVGVRDAHRLSRDDLRIVDAHSSPSDSQSEELRRMYSGRSGNSVKPTGDITARYVYDTANRNYTAYGERQERQSYTSFPAAPANDRKRWSRSSEPRSETYINDPYYSGKDVVSGYGVIETRRSRTSLHSHGSVPELIHSENKYDYQQLSEQQTRDLERRTRQDTERRSRRQSEGSRQIYIDRRISPERQQKDRNSGAYSNVNMQDNPQYNLPRRDAPPPQIPPKPVIQRVSISLEVSKSATIFQVSGGEVYEDERSIYEAYSQIHHQRPPTQPHIISAGIQPQPIQPPPQQQYPPRYDQVPEQSQTNHYIIPRPMRESGSPIQVRVQLSSKSPDTVRRQIPLQVVSEQQYDNYGEPIYVPRTIAPRVTEETITTTTTTRNEEIERKRKKKKEDDDRKKQSIDNGSQKGYDPCWLLIISQKIFISVADNNRGNVVDHNNGHGHSHEVYIDKGNAGIKDGSQYDYGRFENHHRDAEEALIEEEYNTRHLKRTVEQPQKKYPKKDDQRHIEDGYGYHPRDDRNQHHDNRGKRARETKQVTQRRAIGWSPSNYRNPRDCFLNLLCFIIAPLVIILIIVVIIVFVIIQ</sequence>
<dbReference type="FunFam" id="3.40.50.300:FF:004268">
    <property type="entry name" value="Protein CBR-TAG-343"/>
    <property type="match status" value="1"/>
</dbReference>
<feature type="compositionally biased region" description="Basic and acidic residues" evidence="1">
    <location>
        <begin position="676"/>
        <end position="718"/>
    </location>
</feature>
<dbReference type="Proteomes" id="UP000008281">
    <property type="component" value="Unassembled WGS sequence"/>
</dbReference>